<dbReference type="Pfam" id="PF02148">
    <property type="entry name" value="zf-UBP"/>
    <property type="match status" value="1"/>
</dbReference>
<evidence type="ECO:0000256" key="1">
    <source>
        <dbReference type="ARBA" id="ARBA00004651"/>
    </source>
</evidence>
<dbReference type="InterPro" id="IPR036259">
    <property type="entry name" value="MFS_trans_sf"/>
</dbReference>
<evidence type="ECO:0000256" key="6">
    <source>
        <dbReference type="ARBA" id="ARBA00023136"/>
    </source>
</evidence>
<feature type="transmembrane region" description="Helical" evidence="7">
    <location>
        <begin position="377"/>
        <end position="401"/>
    </location>
</feature>
<dbReference type="InterPro" id="IPR001607">
    <property type="entry name" value="Znf_UBP"/>
</dbReference>
<accession>A0ABW4TL48</accession>
<feature type="transmembrane region" description="Helical" evidence="7">
    <location>
        <begin position="150"/>
        <end position="172"/>
    </location>
</feature>
<feature type="transmembrane region" description="Helical" evidence="7">
    <location>
        <begin position="310"/>
        <end position="330"/>
    </location>
</feature>
<feature type="transmembrane region" description="Helical" evidence="7">
    <location>
        <begin position="351"/>
        <end position="371"/>
    </location>
</feature>
<organism evidence="10 11">
    <name type="scientific">Nocardioides aestuarii</name>
    <dbReference type="NCBI Taxonomy" id="252231"/>
    <lineage>
        <taxon>Bacteria</taxon>
        <taxon>Bacillati</taxon>
        <taxon>Actinomycetota</taxon>
        <taxon>Actinomycetes</taxon>
        <taxon>Propionibacteriales</taxon>
        <taxon>Nocardioidaceae</taxon>
        <taxon>Nocardioides</taxon>
    </lineage>
</organism>
<dbReference type="Pfam" id="PF07690">
    <property type="entry name" value="MFS_1"/>
    <property type="match status" value="1"/>
</dbReference>
<evidence type="ECO:0000256" key="4">
    <source>
        <dbReference type="ARBA" id="ARBA00022692"/>
    </source>
</evidence>
<feature type="domain" description="UBP-type" evidence="8">
    <location>
        <begin position="529"/>
        <end position="623"/>
    </location>
</feature>
<dbReference type="PROSITE" id="PS50271">
    <property type="entry name" value="ZF_UBP"/>
    <property type="match status" value="1"/>
</dbReference>
<comment type="subcellular location">
    <subcellularLocation>
        <location evidence="1">Cell membrane</location>
        <topology evidence="1">Multi-pass membrane protein</topology>
    </subcellularLocation>
</comment>
<feature type="transmembrane region" description="Helical" evidence="7">
    <location>
        <begin position="281"/>
        <end position="304"/>
    </location>
</feature>
<evidence type="ECO:0000259" key="9">
    <source>
        <dbReference type="PROSITE" id="PS50850"/>
    </source>
</evidence>
<keyword evidence="3" id="KW-1003">Cell membrane</keyword>
<dbReference type="Gene3D" id="3.30.40.10">
    <property type="entry name" value="Zinc/RING finger domain, C3HC4 (zinc finger)"/>
    <property type="match status" value="1"/>
</dbReference>
<feature type="transmembrane region" description="Helical" evidence="7">
    <location>
        <begin position="92"/>
        <end position="111"/>
    </location>
</feature>
<feature type="transmembrane region" description="Helical" evidence="7">
    <location>
        <begin position="238"/>
        <end position="260"/>
    </location>
</feature>
<feature type="transmembrane region" description="Helical" evidence="7">
    <location>
        <begin position="25"/>
        <end position="48"/>
    </location>
</feature>
<keyword evidence="2" id="KW-0813">Transport</keyword>
<keyword evidence="6 7" id="KW-0472">Membrane</keyword>
<dbReference type="Gene3D" id="1.20.1720.10">
    <property type="entry name" value="Multidrug resistance protein D"/>
    <property type="match status" value="1"/>
</dbReference>
<protein>
    <submittedName>
        <fullName evidence="10">MFS transporter</fullName>
    </submittedName>
</protein>
<evidence type="ECO:0000313" key="11">
    <source>
        <dbReference type="Proteomes" id="UP001597351"/>
    </source>
</evidence>
<dbReference type="PANTHER" id="PTHR42718">
    <property type="entry name" value="MAJOR FACILITATOR SUPERFAMILY MULTIDRUG TRANSPORTER MFSC"/>
    <property type="match status" value="1"/>
</dbReference>
<dbReference type="Proteomes" id="UP001597351">
    <property type="component" value="Unassembled WGS sequence"/>
</dbReference>
<dbReference type="PRINTS" id="PR01036">
    <property type="entry name" value="TCRTETB"/>
</dbReference>
<dbReference type="CDD" id="cd17321">
    <property type="entry name" value="MFS_MMR_MDR_like"/>
    <property type="match status" value="1"/>
</dbReference>
<keyword evidence="11" id="KW-1185">Reference proteome</keyword>
<feature type="transmembrane region" description="Helical" evidence="7">
    <location>
        <begin position="212"/>
        <end position="232"/>
    </location>
</feature>
<evidence type="ECO:0000256" key="5">
    <source>
        <dbReference type="ARBA" id="ARBA00022989"/>
    </source>
</evidence>
<evidence type="ECO:0000256" key="3">
    <source>
        <dbReference type="ARBA" id="ARBA00022475"/>
    </source>
</evidence>
<dbReference type="PROSITE" id="PS50850">
    <property type="entry name" value="MFS"/>
    <property type="match status" value="1"/>
</dbReference>
<feature type="domain" description="Major facilitator superfamily (MFS) profile" evidence="9">
    <location>
        <begin position="26"/>
        <end position="473"/>
    </location>
</feature>
<sequence length="623" mass="62386">MSSAAAGPGTSDVPALRLDSAAGRWVLTASILGSALAGIDATVVNVALPSVGESFDASFTALQWVVTSYALTLAAFILLGGVLGDRFGRRRVFVVGVVWFAAASLLCGVAPSVELLVAARALQGVGGALLTPGSLALLQATFAGEDRGRAIGAWSGLGGVATAAGPFLGGWLVDVTSWRWVFLINLPLAAAVVWLSARHVPESRDPSATGRVDLGGALLGAAALAGLTYALISTGDGGVSTTTVVAASVGLLAAAAFVVVERRVASPMLPLDAFRDAQFSAANAVTFVVYGGFGAIFFLLVVQLQVVSGFSALVAGTAMLPVTVLMLLFSSRSGALAARIGPRLQMALGPVVCAAGVLLMLRIGAGSGYVVDVLPAVLVFGAGLTIMVSPLTATALAAAPVEHAGLASGVNNAVARTAGLAAVAALPAIAGLQGQVYDDPPAFDAGFATVLWISAGVLVAGGLLAAATIRNDVLGEPGAADEAAAYLQLSHCAGLGGPPLATRVDAQGRADCDPVPMRTATLVAGADAPVCEHVVGLAPAAATADGCQTCLAEGGTWVHLRVCQACGRVGCCDSSPGRHATAHAHASAHPLVRSFEPGEDWFYCYVDEVALDVPDAPPAPSHS</sequence>
<evidence type="ECO:0000313" key="10">
    <source>
        <dbReference type="EMBL" id="MFD1947210.1"/>
    </source>
</evidence>
<dbReference type="InterPro" id="IPR011701">
    <property type="entry name" value="MFS"/>
</dbReference>
<evidence type="ECO:0000256" key="7">
    <source>
        <dbReference type="SAM" id="Phobius"/>
    </source>
</evidence>
<keyword evidence="4 7" id="KW-0812">Transmembrane</keyword>
<dbReference type="InterPro" id="IPR013083">
    <property type="entry name" value="Znf_RING/FYVE/PHD"/>
</dbReference>
<proteinExistence type="predicted"/>
<dbReference type="SUPFAM" id="SSF103473">
    <property type="entry name" value="MFS general substrate transporter"/>
    <property type="match status" value="1"/>
</dbReference>
<reference evidence="11" key="1">
    <citation type="journal article" date="2019" name="Int. J. Syst. Evol. Microbiol.">
        <title>The Global Catalogue of Microorganisms (GCM) 10K type strain sequencing project: providing services to taxonomists for standard genome sequencing and annotation.</title>
        <authorList>
            <consortium name="The Broad Institute Genomics Platform"/>
            <consortium name="The Broad Institute Genome Sequencing Center for Infectious Disease"/>
            <person name="Wu L."/>
            <person name="Ma J."/>
        </authorList>
    </citation>
    <scope>NUCLEOTIDE SEQUENCE [LARGE SCALE GENOMIC DNA]</scope>
    <source>
        <strain evidence="11">CGMCC 1.12477</strain>
    </source>
</reference>
<feature type="transmembrane region" description="Helical" evidence="7">
    <location>
        <begin position="178"/>
        <end position="200"/>
    </location>
</feature>
<keyword evidence="5 7" id="KW-1133">Transmembrane helix</keyword>
<dbReference type="NCBIfam" id="TIGR00711">
    <property type="entry name" value="efflux_EmrB"/>
    <property type="match status" value="1"/>
</dbReference>
<dbReference type="EMBL" id="JBHUGD010000003">
    <property type="protein sequence ID" value="MFD1947210.1"/>
    <property type="molecule type" value="Genomic_DNA"/>
</dbReference>
<dbReference type="InterPro" id="IPR004638">
    <property type="entry name" value="EmrB-like"/>
</dbReference>
<dbReference type="SUPFAM" id="SSF57850">
    <property type="entry name" value="RING/U-box"/>
    <property type="match status" value="1"/>
</dbReference>
<dbReference type="RefSeq" id="WP_343918084.1">
    <property type="nucleotide sequence ID" value="NZ_BAAAJT010000002.1"/>
</dbReference>
<gene>
    <name evidence="10" type="ORF">ACFSDE_10445</name>
</gene>
<evidence type="ECO:0000256" key="2">
    <source>
        <dbReference type="ARBA" id="ARBA00022448"/>
    </source>
</evidence>
<dbReference type="Gene3D" id="1.20.1250.20">
    <property type="entry name" value="MFS general substrate transporter like domains"/>
    <property type="match status" value="1"/>
</dbReference>
<comment type="caution">
    <text evidence="10">The sequence shown here is derived from an EMBL/GenBank/DDBJ whole genome shotgun (WGS) entry which is preliminary data.</text>
</comment>
<evidence type="ECO:0000259" key="8">
    <source>
        <dbReference type="PROSITE" id="PS50271"/>
    </source>
</evidence>
<name>A0ABW4TL48_9ACTN</name>
<feature type="transmembrane region" description="Helical" evidence="7">
    <location>
        <begin position="445"/>
        <end position="467"/>
    </location>
</feature>
<dbReference type="InterPro" id="IPR020846">
    <property type="entry name" value="MFS_dom"/>
</dbReference>
<dbReference type="PANTHER" id="PTHR42718:SF42">
    <property type="entry name" value="EXPORT PROTEIN"/>
    <property type="match status" value="1"/>
</dbReference>
<feature type="transmembrane region" description="Helical" evidence="7">
    <location>
        <begin position="60"/>
        <end position="80"/>
    </location>
</feature>